<feature type="transmembrane region" description="Helical" evidence="1">
    <location>
        <begin position="949"/>
        <end position="971"/>
    </location>
</feature>
<proteinExistence type="predicted"/>
<keyword evidence="2" id="KW-0732">Signal</keyword>
<dbReference type="InterPro" id="IPR011050">
    <property type="entry name" value="Pectin_lyase_fold/virulence"/>
</dbReference>
<dbReference type="AlphaFoldDB" id="A0A1X7UGC2"/>
<dbReference type="PANTHER" id="PTHR11319">
    <property type="entry name" value="G PROTEIN-COUPLED RECEPTOR-RELATED"/>
    <property type="match status" value="1"/>
</dbReference>
<reference evidence="3" key="1">
    <citation type="submission" date="2017-05" db="UniProtKB">
        <authorList>
            <consortium name="EnsemblMetazoa"/>
        </authorList>
    </citation>
    <scope>IDENTIFICATION</scope>
</reference>
<name>A0A1X7UGC2_AMPQE</name>
<dbReference type="OrthoDB" id="5989148at2759"/>
<dbReference type="PANTHER" id="PTHR11319:SF35">
    <property type="entry name" value="OUTER MEMBRANE PROTEIN PMPC-RELATED"/>
    <property type="match status" value="1"/>
</dbReference>
<dbReference type="InterPro" id="IPR006626">
    <property type="entry name" value="PbH1"/>
</dbReference>
<dbReference type="InParanoid" id="A0A1X7UGC2"/>
<keyword evidence="1" id="KW-0812">Transmembrane</keyword>
<sequence length="1100" mass="122220">MNLKPLFLVFLLHSVRALLQNPRTIITVQPDCTAPCHHEASGSSCCSIEDAFHILRSNNSQIIIKKLSNTLTNSTKLPSGLSDVLVAGLNTQVSIICFGSASIGFYSILKLYLENISIIGCGSLNRDGSIAAALVVESCIDVTVKSILIKESLGLGLTLSQVTGKVLVKDSDFTGNTGHPITPTYFGLSGGGGGVKINLKDINAGADYLMTGCKFENNSKLIGGWDGIQAKGYGGGLEINLSGRLALSFKILNCTFNDNKAENGGGLAAQVQDCTNTILMIENTSFTGNVALNSVIPKGGAIHYSLSKGLGQNTLLITGCRFISNSAYFGGGLSIETQHNLAGNEISISKCIWTRNEAISGSAVDISHQFSDSSYLIESRVMPVFSNCTFRMNFARHAGNMAGNSLEASYGAVSIMNINVEFYSSLLFEENKGSGLTATMSYVHFKACTALFRNNVGTFGGAVSLNVASLVLHSPSTVLRFIGNKATEFGGALFSSVTNDHMLFSKAVCPFLFDCNKTNDFGCLFSSVTFTHNRAKNGSSIFLSSLLPCRIAYSSKTESLIKPSAVFKRRQFVFFNSTLKNEIATAPSHAHPKHKWISIYPGELCYLDVSLTDELNATIPTNLAVFQVMSIYYPRNVNESVNVTVKNAYIYNNTFTILGPQNITAYIKFQTITKPMLLISRTVHLKFCPPGFYYTKVHRKCICSKFYFYGIVECKGFHAYIVRGAWGGFIEDSLGTKVFVSGPCLFFCHYREKYSQIIPSYFTAEDSFLCKFNRQGILCGQCKLGHTTYYHTSTHYICEPVRKYCLLYGWLIFVVSEILPITVVFVAIIATGLDVTSGYFQGFLLYSHILCSLTISRANRLSRKEYGFYWNFLHLLYFPLNLEFFYLHNTAFCISNDANSLDIASLGYIKGLYCVALIFVIVFFLRSFSRCFYCCSRFLRFTTAKNSALIGMSALFVLFFTSAVETSLLILQPAPLYKEYFEITSYRVALYGKEVYFGLEHLKYAVPAILFLIILFIPTVMLLMYPLVSLFLSHCNIDASQSWVGSILTCGFMYRQLKPFYDRFYASFKDDHRYFAGMYFVYRMIIQLSYYIPNYIESEF</sequence>
<protein>
    <recommendedName>
        <fullName evidence="4">Right handed beta helix domain-containing protein</fullName>
    </recommendedName>
</protein>
<feature type="signal peptide" evidence="2">
    <location>
        <begin position="1"/>
        <end position="17"/>
    </location>
</feature>
<keyword evidence="1" id="KW-0472">Membrane</keyword>
<dbReference type="EnsemblMetazoa" id="Aqu2.1.27014_001">
    <property type="protein sequence ID" value="Aqu2.1.27014_001"/>
    <property type="gene ID" value="Aqu2.1.27014"/>
</dbReference>
<feature type="transmembrane region" description="Helical" evidence="1">
    <location>
        <begin position="868"/>
        <end position="887"/>
    </location>
</feature>
<feature type="transmembrane region" description="Helical" evidence="1">
    <location>
        <begin position="907"/>
        <end position="928"/>
    </location>
</feature>
<dbReference type="SMART" id="SM00710">
    <property type="entry name" value="PbH1"/>
    <property type="match status" value="7"/>
</dbReference>
<evidence type="ECO:0000256" key="1">
    <source>
        <dbReference type="SAM" id="Phobius"/>
    </source>
</evidence>
<feature type="transmembrane region" description="Helical" evidence="1">
    <location>
        <begin position="1004"/>
        <end position="1025"/>
    </location>
</feature>
<feature type="transmembrane region" description="Helical" evidence="1">
    <location>
        <begin position="805"/>
        <end position="833"/>
    </location>
</feature>
<evidence type="ECO:0000313" key="3">
    <source>
        <dbReference type="EnsemblMetazoa" id="Aqu2.1.27014_001"/>
    </source>
</evidence>
<keyword evidence="1" id="KW-1133">Transmembrane helix</keyword>
<feature type="chain" id="PRO_5013299061" description="Right handed beta helix domain-containing protein" evidence="2">
    <location>
        <begin position="18"/>
        <end position="1100"/>
    </location>
</feature>
<evidence type="ECO:0008006" key="4">
    <source>
        <dbReference type="Google" id="ProtNLM"/>
    </source>
</evidence>
<accession>A0A1X7UGC2</accession>
<organism evidence="3">
    <name type="scientific">Amphimedon queenslandica</name>
    <name type="common">Sponge</name>
    <dbReference type="NCBI Taxonomy" id="400682"/>
    <lineage>
        <taxon>Eukaryota</taxon>
        <taxon>Metazoa</taxon>
        <taxon>Porifera</taxon>
        <taxon>Demospongiae</taxon>
        <taxon>Heteroscleromorpha</taxon>
        <taxon>Haplosclerida</taxon>
        <taxon>Niphatidae</taxon>
        <taxon>Amphimedon</taxon>
    </lineage>
</organism>
<evidence type="ECO:0000256" key="2">
    <source>
        <dbReference type="SAM" id="SignalP"/>
    </source>
</evidence>
<dbReference type="SUPFAM" id="SSF51126">
    <property type="entry name" value="Pectin lyase-like"/>
    <property type="match status" value="1"/>
</dbReference>